<evidence type="ECO:0000313" key="1">
    <source>
        <dbReference type="EMBL" id="MCI06549.1"/>
    </source>
</evidence>
<protein>
    <submittedName>
        <fullName evidence="1">Uncharacterized protein</fullName>
    </submittedName>
</protein>
<dbReference type="Proteomes" id="UP000265520">
    <property type="component" value="Unassembled WGS sequence"/>
</dbReference>
<name>A0A392P533_9FABA</name>
<accession>A0A392P533</accession>
<sequence>MKQNFEEKKKKRSAVEVGGDEFEFAAKKTTLFCQHRCRDLLCDDEFEFATKKTTLCYQHRPGNLSCDKGYVSMVSVQGIAMMLVPMAVVDDVPELLLSAE</sequence>
<evidence type="ECO:0000313" key="2">
    <source>
        <dbReference type="Proteomes" id="UP000265520"/>
    </source>
</evidence>
<proteinExistence type="predicted"/>
<organism evidence="1 2">
    <name type="scientific">Trifolium medium</name>
    <dbReference type="NCBI Taxonomy" id="97028"/>
    <lineage>
        <taxon>Eukaryota</taxon>
        <taxon>Viridiplantae</taxon>
        <taxon>Streptophyta</taxon>
        <taxon>Embryophyta</taxon>
        <taxon>Tracheophyta</taxon>
        <taxon>Spermatophyta</taxon>
        <taxon>Magnoliopsida</taxon>
        <taxon>eudicotyledons</taxon>
        <taxon>Gunneridae</taxon>
        <taxon>Pentapetalae</taxon>
        <taxon>rosids</taxon>
        <taxon>fabids</taxon>
        <taxon>Fabales</taxon>
        <taxon>Fabaceae</taxon>
        <taxon>Papilionoideae</taxon>
        <taxon>50 kb inversion clade</taxon>
        <taxon>NPAAA clade</taxon>
        <taxon>Hologalegina</taxon>
        <taxon>IRL clade</taxon>
        <taxon>Trifolieae</taxon>
        <taxon>Trifolium</taxon>
    </lineage>
</organism>
<comment type="caution">
    <text evidence="1">The sequence shown here is derived from an EMBL/GenBank/DDBJ whole genome shotgun (WGS) entry which is preliminary data.</text>
</comment>
<dbReference type="EMBL" id="LXQA010062214">
    <property type="protein sequence ID" value="MCI06549.1"/>
    <property type="molecule type" value="Genomic_DNA"/>
</dbReference>
<keyword evidence="2" id="KW-1185">Reference proteome</keyword>
<reference evidence="1 2" key="1">
    <citation type="journal article" date="2018" name="Front. Plant Sci.">
        <title>Red Clover (Trifolium pratense) and Zigzag Clover (T. medium) - A Picture of Genomic Similarities and Differences.</title>
        <authorList>
            <person name="Dluhosova J."/>
            <person name="Istvanek J."/>
            <person name="Nedelnik J."/>
            <person name="Repkova J."/>
        </authorList>
    </citation>
    <scope>NUCLEOTIDE SEQUENCE [LARGE SCALE GENOMIC DNA]</scope>
    <source>
        <strain evidence="2">cv. 10/8</strain>
        <tissue evidence="1">Leaf</tissue>
    </source>
</reference>
<dbReference type="AlphaFoldDB" id="A0A392P533"/>